<dbReference type="EMBL" id="BGZK01000202">
    <property type="protein sequence ID" value="GBP28050.1"/>
    <property type="molecule type" value="Genomic_DNA"/>
</dbReference>
<evidence type="ECO:0000313" key="2">
    <source>
        <dbReference type="Proteomes" id="UP000299102"/>
    </source>
</evidence>
<reference evidence="1 2" key="1">
    <citation type="journal article" date="2019" name="Commun. Biol.">
        <title>The bagworm genome reveals a unique fibroin gene that provides high tensile strength.</title>
        <authorList>
            <person name="Kono N."/>
            <person name="Nakamura H."/>
            <person name="Ohtoshi R."/>
            <person name="Tomita M."/>
            <person name="Numata K."/>
            <person name="Arakawa K."/>
        </authorList>
    </citation>
    <scope>NUCLEOTIDE SEQUENCE [LARGE SCALE GENOMIC DNA]</scope>
</reference>
<keyword evidence="2" id="KW-1185">Reference proteome</keyword>
<evidence type="ECO:0000313" key="1">
    <source>
        <dbReference type="EMBL" id="GBP28050.1"/>
    </source>
</evidence>
<proteinExistence type="predicted"/>
<protein>
    <submittedName>
        <fullName evidence="1">Uncharacterized protein</fullName>
    </submittedName>
</protein>
<sequence>MRPGVRAGASARARLGDGTASAVATQNFSQKKRTDLFIVNRSLTVPRAVTAVSGDLPVVAFHRLAVIVGRPPYAPLH</sequence>
<accession>A0A4C1UPA5</accession>
<gene>
    <name evidence="1" type="ORF">EVAR_21169_1</name>
</gene>
<organism evidence="1 2">
    <name type="scientific">Eumeta variegata</name>
    <name type="common">Bagworm moth</name>
    <name type="synonym">Eumeta japonica</name>
    <dbReference type="NCBI Taxonomy" id="151549"/>
    <lineage>
        <taxon>Eukaryota</taxon>
        <taxon>Metazoa</taxon>
        <taxon>Ecdysozoa</taxon>
        <taxon>Arthropoda</taxon>
        <taxon>Hexapoda</taxon>
        <taxon>Insecta</taxon>
        <taxon>Pterygota</taxon>
        <taxon>Neoptera</taxon>
        <taxon>Endopterygota</taxon>
        <taxon>Lepidoptera</taxon>
        <taxon>Glossata</taxon>
        <taxon>Ditrysia</taxon>
        <taxon>Tineoidea</taxon>
        <taxon>Psychidae</taxon>
        <taxon>Oiketicinae</taxon>
        <taxon>Eumeta</taxon>
    </lineage>
</organism>
<dbReference type="AlphaFoldDB" id="A0A4C1UPA5"/>
<dbReference type="Proteomes" id="UP000299102">
    <property type="component" value="Unassembled WGS sequence"/>
</dbReference>
<comment type="caution">
    <text evidence="1">The sequence shown here is derived from an EMBL/GenBank/DDBJ whole genome shotgun (WGS) entry which is preliminary data.</text>
</comment>
<name>A0A4C1UPA5_EUMVA</name>